<sequence>MADLIVKAAVKDALNDMNVASDFYDALDEEVQDLLDDAARRAGENDRKTVQPRDL</sequence>
<gene>
    <name evidence="1" type="ORF">ACFQL7_02160</name>
</gene>
<dbReference type="RefSeq" id="WP_248904383.1">
    <property type="nucleotide sequence ID" value="NZ_CP109979.1"/>
</dbReference>
<evidence type="ECO:0000313" key="2">
    <source>
        <dbReference type="Proteomes" id="UP001596417"/>
    </source>
</evidence>
<accession>A0ABD5YHE1</accession>
<name>A0ABD5YHE1_9EURY</name>
<organism evidence="1 2">
    <name type="scientific">Halocatena marina</name>
    <dbReference type="NCBI Taxonomy" id="2934937"/>
    <lineage>
        <taxon>Archaea</taxon>
        <taxon>Methanobacteriati</taxon>
        <taxon>Methanobacteriota</taxon>
        <taxon>Stenosarchaea group</taxon>
        <taxon>Halobacteria</taxon>
        <taxon>Halobacteriales</taxon>
        <taxon>Natronomonadaceae</taxon>
        <taxon>Halocatena</taxon>
    </lineage>
</organism>
<reference evidence="1 2" key="1">
    <citation type="journal article" date="2019" name="Int. J. Syst. Evol. Microbiol.">
        <title>The Global Catalogue of Microorganisms (GCM) 10K type strain sequencing project: providing services to taxonomists for standard genome sequencing and annotation.</title>
        <authorList>
            <consortium name="The Broad Institute Genomics Platform"/>
            <consortium name="The Broad Institute Genome Sequencing Center for Infectious Disease"/>
            <person name="Wu L."/>
            <person name="Ma J."/>
        </authorList>
    </citation>
    <scope>NUCLEOTIDE SEQUENCE [LARGE SCALE GENOMIC DNA]</scope>
    <source>
        <strain evidence="1 2">RDMS1</strain>
    </source>
</reference>
<dbReference type="Proteomes" id="UP001596417">
    <property type="component" value="Unassembled WGS sequence"/>
</dbReference>
<proteinExistence type="predicted"/>
<dbReference type="AlphaFoldDB" id="A0ABD5YHE1"/>
<keyword evidence="2" id="KW-1185">Reference proteome</keyword>
<dbReference type="InterPro" id="IPR009072">
    <property type="entry name" value="Histone-fold"/>
</dbReference>
<comment type="caution">
    <text evidence="1">The sequence shown here is derived from an EMBL/GenBank/DDBJ whole genome shotgun (WGS) entry which is preliminary data.</text>
</comment>
<evidence type="ECO:0000313" key="1">
    <source>
        <dbReference type="EMBL" id="MFC7188774.1"/>
    </source>
</evidence>
<protein>
    <submittedName>
        <fullName evidence="1">DUF1931 domain-containing protein</fullName>
    </submittedName>
</protein>
<dbReference type="GeneID" id="76198322"/>
<dbReference type="EMBL" id="JBHTAX010000001">
    <property type="protein sequence ID" value="MFC7188774.1"/>
    <property type="molecule type" value="Genomic_DNA"/>
</dbReference>
<dbReference type="SUPFAM" id="SSF47113">
    <property type="entry name" value="Histone-fold"/>
    <property type="match status" value="1"/>
</dbReference>